<feature type="compositionally biased region" description="Basic and acidic residues" evidence="1">
    <location>
        <begin position="96"/>
        <end position="113"/>
    </location>
</feature>
<evidence type="ECO:0000313" key="2">
    <source>
        <dbReference type="EMBL" id="GBN83976.1"/>
    </source>
</evidence>
<dbReference type="AlphaFoldDB" id="A0A4Y2S8P5"/>
<organism evidence="2 3">
    <name type="scientific">Araneus ventricosus</name>
    <name type="common">Orbweaver spider</name>
    <name type="synonym">Epeira ventricosa</name>
    <dbReference type="NCBI Taxonomy" id="182803"/>
    <lineage>
        <taxon>Eukaryota</taxon>
        <taxon>Metazoa</taxon>
        <taxon>Ecdysozoa</taxon>
        <taxon>Arthropoda</taxon>
        <taxon>Chelicerata</taxon>
        <taxon>Arachnida</taxon>
        <taxon>Araneae</taxon>
        <taxon>Araneomorphae</taxon>
        <taxon>Entelegynae</taxon>
        <taxon>Araneoidea</taxon>
        <taxon>Araneidae</taxon>
        <taxon>Araneus</taxon>
    </lineage>
</organism>
<evidence type="ECO:0000313" key="3">
    <source>
        <dbReference type="Proteomes" id="UP000499080"/>
    </source>
</evidence>
<accession>A0A4Y2S8P5</accession>
<keyword evidence="3" id="KW-1185">Reference proteome</keyword>
<dbReference type="Proteomes" id="UP000499080">
    <property type="component" value="Unassembled WGS sequence"/>
</dbReference>
<dbReference type="EMBL" id="BGPR01020165">
    <property type="protein sequence ID" value="GBN83976.1"/>
    <property type="molecule type" value="Genomic_DNA"/>
</dbReference>
<feature type="region of interest" description="Disordered" evidence="1">
    <location>
        <begin position="59"/>
        <end position="113"/>
    </location>
</feature>
<evidence type="ECO:0000256" key="1">
    <source>
        <dbReference type="SAM" id="MobiDB-lite"/>
    </source>
</evidence>
<gene>
    <name evidence="2" type="ORF">AVEN_183180_1</name>
</gene>
<name>A0A4Y2S8P5_ARAVE</name>
<protein>
    <submittedName>
        <fullName evidence="2">Uncharacterized protein</fullName>
    </submittedName>
</protein>
<comment type="caution">
    <text evidence="2">The sequence shown here is derived from an EMBL/GenBank/DDBJ whole genome shotgun (WGS) entry which is preliminary data.</text>
</comment>
<reference evidence="2 3" key="1">
    <citation type="journal article" date="2019" name="Sci. Rep.">
        <title>Orb-weaving spider Araneus ventricosus genome elucidates the spidroin gene catalogue.</title>
        <authorList>
            <person name="Kono N."/>
            <person name="Nakamura H."/>
            <person name="Ohtoshi R."/>
            <person name="Moran D.A.P."/>
            <person name="Shinohara A."/>
            <person name="Yoshida Y."/>
            <person name="Fujiwara M."/>
            <person name="Mori M."/>
            <person name="Tomita M."/>
            <person name="Arakawa K."/>
        </authorList>
    </citation>
    <scope>NUCLEOTIDE SEQUENCE [LARGE SCALE GENOMIC DNA]</scope>
</reference>
<sequence>MLDLRNSLNAYPLLRKKKLFQESVSKFHLNHHLPHIIPLQAHVTKKSLPLQLSSSEVKCHDNASTDEPDIVISATPNSQDAKGFTTVKKRKKKSKKQSDSTESSKEKFYRKVL</sequence>
<proteinExistence type="predicted"/>